<evidence type="ECO:0000259" key="7">
    <source>
        <dbReference type="PROSITE" id="PS50089"/>
    </source>
</evidence>
<protein>
    <submittedName>
        <fullName evidence="8">BRE1</fullName>
    </submittedName>
</protein>
<feature type="compositionally biased region" description="Low complexity" evidence="6">
    <location>
        <begin position="148"/>
        <end position="161"/>
    </location>
</feature>
<dbReference type="AlphaFoldDB" id="A0AAW2ZG45"/>
<comment type="caution">
    <text evidence="8">The sequence shown here is derived from an EMBL/GenBank/DDBJ whole genome shotgun (WGS) entry which is preliminary data.</text>
</comment>
<feature type="compositionally biased region" description="Polar residues" evidence="6">
    <location>
        <begin position="92"/>
        <end position="109"/>
    </location>
</feature>
<dbReference type="Gene3D" id="3.30.40.10">
    <property type="entry name" value="Zinc/RING finger domain, C3HC4 (zinc finger)"/>
    <property type="match status" value="1"/>
</dbReference>
<dbReference type="PROSITE" id="PS00518">
    <property type="entry name" value="ZF_RING_1"/>
    <property type="match status" value="1"/>
</dbReference>
<dbReference type="EMBL" id="JAOPGA020001357">
    <property type="protein sequence ID" value="KAL0487634.1"/>
    <property type="molecule type" value="Genomic_DNA"/>
</dbReference>
<evidence type="ECO:0000256" key="3">
    <source>
        <dbReference type="ARBA" id="ARBA00022833"/>
    </source>
</evidence>
<feature type="compositionally biased region" description="Basic and acidic residues" evidence="6">
    <location>
        <begin position="136"/>
        <end position="145"/>
    </location>
</feature>
<keyword evidence="3" id="KW-0862">Zinc</keyword>
<feature type="coiled-coil region" evidence="5">
    <location>
        <begin position="242"/>
        <end position="284"/>
    </location>
</feature>
<dbReference type="PROSITE" id="PS50089">
    <property type="entry name" value="ZF_RING_2"/>
    <property type="match status" value="1"/>
</dbReference>
<organism evidence="8 9">
    <name type="scientific">Acrasis kona</name>
    <dbReference type="NCBI Taxonomy" id="1008807"/>
    <lineage>
        <taxon>Eukaryota</taxon>
        <taxon>Discoba</taxon>
        <taxon>Heterolobosea</taxon>
        <taxon>Tetramitia</taxon>
        <taxon>Eutetramitia</taxon>
        <taxon>Acrasidae</taxon>
        <taxon>Acrasis</taxon>
    </lineage>
</organism>
<keyword evidence="5" id="KW-0175">Coiled coil</keyword>
<evidence type="ECO:0000256" key="4">
    <source>
        <dbReference type="PROSITE-ProRule" id="PRU00175"/>
    </source>
</evidence>
<keyword evidence="9" id="KW-1185">Reference proteome</keyword>
<accession>A0AAW2ZG45</accession>
<feature type="domain" description="RING-type" evidence="7">
    <location>
        <begin position="599"/>
        <end position="638"/>
    </location>
</feature>
<gene>
    <name evidence="8" type="ORF">AKO1_000230</name>
</gene>
<evidence type="ECO:0000256" key="1">
    <source>
        <dbReference type="ARBA" id="ARBA00022723"/>
    </source>
</evidence>
<evidence type="ECO:0000313" key="8">
    <source>
        <dbReference type="EMBL" id="KAL0487634.1"/>
    </source>
</evidence>
<keyword evidence="2 4" id="KW-0863">Zinc-finger</keyword>
<dbReference type="GO" id="GO:0008270">
    <property type="term" value="F:zinc ion binding"/>
    <property type="evidence" value="ECO:0007669"/>
    <property type="project" value="UniProtKB-KW"/>
</dbReference>
<dbReference type="Proteomes" id="UP001431209">
    <property type="component" value="Unassembled WGS sequence"/>
</dbReference>
<evidence type="ECO:0000256" key="6">
    <source>
        <dbReference type="SAM" id="MobiDB-lite"/>
    </source>
</evidence>
<sequence length="708" mass="80504">MDASEKVRAKTASFKTRPAVPKLTFSQPSQIIDIPTPMISPFRKERLTSRVLVHVPHIPLETIQEFKLNSVGSSTPHVEEESTYSIKHTPRPNVTTESIAANNTSNISTPRRYKQRSSSSSNAVTEDMSWYMNWKNSDKKPKTAGDKSTGSLSSRSSVDSSPRAQLSGRLYDSSIKSPLSARKMQDTAQQEEKRRASYYFYNELMEMDFRQAFPEEKREPPTYEEHIYLVNLKIQELTQIFREKLRKQYELMTQEMQIEEANHKNELNNAKKQYEAKMNGLLQTYQTFRTDKLDLAKNKHENAVMKRRFLDMDDKIKQLEIKDQENKQKYAKLLRENRITTFKSIIKNMTKGRDDEFTNRDRSQIENEPQVVGSVELQKFILDEDGNINQAALVNILAVNHELTDQLKRTRATTQHLHDKVLILQDTIESQKKRIQEEFSSDDDEIPASDGKLSSMNIETRAGSTVDSPILEYGKSSIKNDDDNGIDLNNYSLTSAPPPPMSIHLANQNQRMSEIVSQPSLTSPRRRKKSVTITSSVSLVGQEEPDPDENVDEKYKQVASTNRKMQKQLSYLYECIMKVHEPIQEVSGLVDKITKIILCGYCGSVIINGHILSCGHTYCENCLHALMEGDLMECATCKVTTQDQAVCNRILNSILKLLGSLLSDLMSVVGMSNEMLIEVKSNKLIETVVSGGRRQSIWSLPPTTIGIS</sequence>
<dbReference type="InterPro" id="IPR001841">
    <property type="entry name" value="Znf_RING"/>
</dbReference>
<keyword evidence="1" id="KW-0479">Metal-binding</keyword>
<dbReference type="InterPro" id="IPR017907">
    <property type="entry name" value="Znf_RING_CS"/>
</dbReference>
<evidence type="ECO:0000256" key="5">
    <source>
        <dbReference type="SAM" id="Coils"/>
    </source>
</evidence>
<reference evidence="8 9" key="1">
    <citation type="submission" date="2024-03" db="EMBL/GenBank/DDBJ databases">
        <title>The Acrasis kona genome and developmental transcriptomes reveal deep origins of eukaryotic multicellular pathways.</title>
        <authorList>
            <person name="Sheikh S."/>
            <person name="Fu C.-J."/>
            <person name="Brown M.W."/>
            <person name="Baldauf S.L."/>
        </authorList>
    </citation>
    <scope>NUCLEOTIDE SEQUENCE [LARGE SCALE GENOMIC DNA]</scope>
    <source>
        <strain evidence="8 9">ATCC MYA-3509</strain>
    </source>
</reference>
<dbReference type="InterPro" id="IPR013083">
    <property type="entry name" value="Znf_RING/FYVE/PHD"/>
</dbReference>
<proteinExistence type="predicted"/>
<feature type="compositionally biased region" description="Polar residues" evidence="6">
    <location>
        <begin position="514"/>
        <end position="523"/>
    </location>
</feature>
<dbReference type="CDD" id="cd16449">
    <property type="entry name" value="RING-HC"/>
    <property type="match status" value="1"/>
</dbReference>
<name>A0AAW2ZG45_9EUKA</name>
<feature type="region of interest" description="Disordered" evidence="6">
    <location>
        <begin position="514"/>
        <end position="551"/>
    </location>
</feature>
<dbReference type="SUPFAM" id="SSF57850">
    <property type="entry name" value="RING/U-box"/>
    <property type="match status" value="1"/>
</dbReference>
<evidence type="ECO:0000313" key="9">
    <source>
        <dbReference type="Proteomes" id="UP001431209"/>
    </source>
</evidence>
<evidence type="ECO:0000256" key="2">
    <source>
        <dbReference type="ARBA" id="ARBA00022771"/>
    </source>
</evidence>
<feature type="region of interest" description="Disordered" evidence="6">
    <location>
        <begin position="73"/>
        <end position="190"/>
    </location>
</feature>